<evidence type="ECO:0000256" key="7">
    <source>
        <dbReference type="ARBA" id="ARBA00048348"/>
    </source>
</evidence>
<reference evidence="10 11" key="1">
    <citation type="submission" date="2020-02" db="EMBL/GenBank/DDBJ databases">
        <title>Whole Genome Shotgun Sequence of Streptomyces sp. strain CWH03.</title>
        <authorList>
            <person name="Dohra H."/>
            <person name="Kodani S."/>
            <person name="Yamamura H."/>
        </authorList>
    </citation>
    <scope>NUCLEOTIDE SEQUENCE [LARGE SCALE GENOMIC DNA]</scope>
    <source>
        <strain evidence="10 11">CWH03</strain>
    </source>
</reference>
<keyword evidence="3 8" id="KW-0479">Metal-binding</keyword>
<evidence type="ECO:0000256" key="4">
    <source>
        <dbReference type="ARBA" id="ARBA00022833"/>
    </source>
</evidence>
<dbReference type="Proteomes" id="UP000484988">
    <property type="component" value="Unassembled WGS sequence"/>
</dbReference>
<feature type="compositionally biased region" description="Basic and acidic residues" evidence="9">
    <location>
        <begin position="39"/>
        <end position="52"/>
    </location>
</feature>
<feature type="binding site" evidence="8">
    <location>
        <position position="166"/>
    </location>
    <ligand>
        <name>Zn(2+)</name>
        <dbReference type="ChEBI" id="CHEBI:29105"/>
    </ligand>
</feature>
<evidence type="ECO:0000256" key="5">
    <source>
        <dbReference type="ARBA" id="ARBA00023239"/>
    </source>
</evidence>
<dbReference type="InterPro" id="IPR036874">
    <property type="entry name" value="Carbonic_anhydrase_sf"/>
</dbReference>
<evidence type="ECO:0000313" key="11">
    <source>
        <dbReference type="Proteomes" id="UP000484988"/>
    </source>
</evidence>
<comment type="catalytic activity">
    <reaction evidence="7">
        <text>hydrogencarbonate + H(+) = CO2 + H2O</text>
        <dbReference type="Rhea" id="RHEA:10748"/>
        <dbReference type="ChEBI" id="CHEBI:15377"/>
        <dbReference type="ChEBI" id="CHEBI:15378"/>
        <dbReference type="ChEBI" id="CHEBI:16526"/>
        <dbReference type="ChEBI" id="CHEBI:17544"/>
        <dbReference type="EC" id="4.2.1.1"/>
    </reaction>
</comment>
<keyword evidence="4 8" id="KW-0862">Zinc</keyword>
<dbReference type="SUPFAM" id="SSF53056">
    <property type="entry name" value="beta-carbonic anhydrase, cab"/>
    <property type="match status" value="1"/>
</dbReference>
<dbReference type="PANTHER" id="PTHR11002:SF76">
    <property type="entry name" value="CARBONIC ANHYDRASE"/>
    <property type="match status" value="1"/>
</dbReference>
<keyword evidence="11" id="KW-1185">Reference proteome</keyword>
<dbReference type="InterPro" id="IPR015892">
    <property type="entry name" value="Carbonic_anhydrase_CS"/>
</dbReference>
<dbReference type="GO" id="GO:0004089">
    <property type="term" value="F:carbonate dehydratase activity"/>
    <property type="evidence" value="ECO:0007669"/>
    <property type="project" value="UniProtKB-EC"/>
</dbReference>
<organism evidence="10 11">
    <name type="scientific">Streptomyces pacificus</name>
    <dbReference type="NCBI Taxonomy" id="2705029"/>
    <lineage>
        <taxon>Bacteria</taxon>
        <taxon>Bacillati</taxon>
        <taxon>Actinomycetota</taxon>
        <taxon>Actinomycetes</taxon>
        <taxon>Kitasatosporales</taxon>
        <taxon>Streptomycetaceae</taxon>
        <taxon>Streptomyces</taxon>
    </lineage>
</organism>
<feature type="binding site" evidence="8">
    <location>
        <position position="226"/>
    </location>
    <ligand>
        <name>Zn(2+)</name>
        <dbReference type="ChEBI" id="CHEBI:29105"/>
    </ligand>
</feature>
<dbReference type="EMBL" id="BLLG01000005">
    <property type="protein sequence ID" value="GFH35957.1"/>
    <property type="molecule type" value="Genomic_DNA"/>
</dbReference>
<dbReference type="GO" id="GO:0015976">
    <property type="term" value="P:carbon utilization"/>
    <property type="evidence" value="ECO:0007669"/>
    <property type="project" value="InterPro"/>
</dbReference>
<keyword evidence="5" id="KW-0456">Lyase</keyword>
<comment type="function">
    <text evidence="6">Catalyzes the reversible hydration of carbon dioxide to form bicarbonate.</text>
</comment>
<evidence type="ECO:0000256" key="6">
    <source>
        <dbReference type="ARBA" id="ARBA00024993"/>
    </source>
</evidence>
<evidence type="ECO:0000256" key="9">
    <source>
        <dbReference type="SAM" id="MobiDB-lite"/>
    </source>
</evidence>
<feature type="binding site" evidence="8">
    <location>
        <position position="168"/>
    </location>
    <ligand>
        <name>Zn(2+)</name>
        <dbReference type="ChEBI" id="CHEBI:29105"/>
    </ligand>
</feature>
<feature type="compositionally biased region" description="Basic residues" evidence="9">
    <location>
        <begin position="1"/>
        <end position="11"/>
    </location>
</feature>
<gene>
    <name evidence="10" type="ORF">SCWH03_21790</name>
</gene>
<dbReference type="AlphaFoldDB" id="A0A6A0AWJ9"/>
<dbReference type="PANTHER" id="PTHR11002">
    <property type="entry name" value="CARBONIC ANHYDRASE"/>
    <property type="match status" value="1"/>
</dbReference>
<comment type="similarity">
    <text evidence="1">Belongs to the beta-class carbonic anhydrase family.</text>
</comment>
<evidence type="ECO:0000313" key="10">
    <source>
        <dbReference type="EMBL" id="GFH35957.1"/>
    </source>
</evidence>
<feature type="region of interest" description="Disordered" evidence="9">
    <location>
        <begin position="105"/>
        <end position="128"/>
    </location>
</feature>
<dbReference type="InterPro" id="IPR001765">
    <property type="entry name" value="Carbonic_anhydrase"/>
</dbReference>
<sequence length="328" mass="34998">MGSRGVSKRTGAHPPGTGPAGTREATGDTARGPVLMDRVMLRGDHDPERNAPRETAVTTPVTTPGAPATRARFRPGNARRTPLALRRDGSHAVREASLIAGSHPAHTSLAGFSPTAPARGARRTGEPPVNDLLERARSFRQRIVRDRGYYRSLAAGQAPAALFITCSDSRVVPCLITDAHPGELFELRTAGHVVPSYTAEARCAEAATIEYAVDVLRVRDVIVCGHSHCGAVAALARGEDLSTLPSVATWLESSRPALSSLRGAAPDDAELEAHVQCHVAAQVEALRGYPQIERAVAAGRLGLHAWYYRVDTGEVKEITAVFGDPRRR</sequence>
<evidence type="ECO:0000256" key="8">
    <source>
        <dbReference type="PIRSR" id="PIRSR601765-1"/>
    </source>
</evidence>
<comment type="cofactor">
    <cofactor evidence="8">
        <name>Zn(2+)</name>
        <dbReference type="ChEBI" id="CHEBI:29105"/>
    </cofactor>
    <text evidence="8">Binds 1 zinc ion per subunit.</text>
</comment>
<feature type="binding site" evidence="8">
    <location>
        <position position="229"/>
    </location>
    <ligand>
        <name>Zn(2+)</name>
        <dbReference type="ChEBI" id="CHEBI:29105"/>
    </ligand>
</feature>
<proteinExistence type="inferred from homology"/>
<name>A0A6A0AWJ9_9ACTN</name>
<comment type="caution">
    <text evidence="10">The sequence shown here is derived from an EMBL/GenBank/DDBJ whole genome shotgun (WGS) entry which is preliminary data.</text>
</comment>
<dbReference type="PROSITE" id="PS00704">
    <property type="entry name" value="PROK_CO2_ANHYDRASE_1"/>
    <property type="match status" value="1"/>
</dbReference>
<dbReference type="Gene3D" id="3.40.1050.10">
    <property type="entry name" value="Carbonic anhydrase"/>
    <property type="match status" value="1"/>
</dbReference>
<feature type="compositionally biased region" description="Low complexity" evidence="9">
    <location>
        <begin position="53"/>
        <end position="73"/>
    </location>
</feature>
<accession>A0A6A0AWJ9</accession>
<dbReference type="PROSITE" id="PS00705">
    <property type="entry name" value="PROK_CO2_ANHYDRASE_2"/>
    <property type="match status" value="1"/>
</dbReference>
<dbReference type="SMART" id="SM00947">
    <property type="entry name" value="Pro_CA"/>
    <property type="match status" value="1"/>
</dbReference>
<dbReference type="GO" id="GO:0008270">
    <property type="term" value="F:zinc ion binding"/>
    <property type="evidence" value="ECO:0007669"/>
    <property type="project" value="InterPro"/>
</dbReference>
<evidence type="ECO:0000256" key="3">
    <source>
        <dbReference type="ARBA" id="ARBA00022723"/>
    </source>
</evidence>
<evidence type="ECO:0000256" key="2">
    <source>
        <dbReference type="ARBA" id="ARBA00012925"/>
    </source>
</evidence>
<protein>
    <recommendedName>
        <fullName evidence="2">carbonic anhydrase</fullName>
        <ecNumber evidence="2">4.2.1.1</ecNumber>
    </recommendedName>
</protein>
<feature type="region of interest" description="Disordered" evidence="9">
    <location>
        <begin position="1"/>
        <end position="73"/>
    </location>
</feature>
<dbReference type="Pfam" id="PF00484">
    <property type="entry name" value="Pro_CA"/>
    <property type="match status" value="1"/>
</dbReference>
<evidence type="ECO:0000256" key="1">
    <source>
        <dbReference type="ARBA" id="ARBA00006217"/>
    </source>
</evidence>
<dbReference type="EC" id="4.2.1.1" evidence="2"/>